<reference evidence="2 3" key="1">
    <citation type="journal article" date="2019" name="Environ. Microbiol.">
        <title>At the nexus of three kingdoms: the genome of the mycorrhizal fungus Gigaspora margarita provides insights into plant, endobacterial and fungal interactions.</title>
        <authorList>
            <person name="Venice F."/>
            <person name="Ghignone S."/>
            <person name="Salvioli di Fossalunga A."/>
            <person name="Amselem J."/>
            <person name="Novero M."/>
            <person name="Xianan X."/>
            <person name="Sedzielewska Toro K."/>
            <person name="Morin E."/>
            <person name="Lipzen A."/>
            <person name="Grigoriev I.V."/>
            <person name="Henrissat B."/>
            <person name="Martin F.M."/>
            <person name="Bonfante P."/>
        </authorList>
    </citation>
    <scope>NUCLEOTIDE SEQUENCE [LARGE SCALE GENOMIC DNA]</scope>
    <source>
        <strain evidence="2 3">BEG34</strain>
    </source>
</reference>
<feature type="region of interest" description="Disordered" evidence="1">
    <location>
        <begin position="1"/>
        <end position="27"/>
    </location>
</feature>
<evidence type="ECO:0000313" key="2">
    <source>
        <dbReference type="EMBL" id="KAF0557777.1"/>
    </source>
</evidence>
<protein>
    <submittedName>
        <fullName evidence="2">Uncharacterized protein</fullName>
    </submittedName>
</protein>
<proteinExistence type="predicted"/>
<dbReference type="OrthoDB" id="2474894at2759"/>
<dbReference type="Proteomes" id="UP000439903">
    <property type="component" value="Unassembled WGS sequence"/>
</dbReference>
<accession>A0A8H4EUU7</accession>
<keyword evidence="3" id="KW-1185">Reference proteome</keyword>
<dbReference type="EMBL" id="WTPW01000026">
    <property type="protein sequence ID" value="KAF0557777.1"/>
    <property type="molecule type" value="Genomic_DNA"/>
</dbReference>
<name>A0A8H4EUU7_GIGMA</name>
<gene>
    <name evidence="2" type="ORF">F8M41_012234</name>
</gene>
<evidence type="ECO:0000313" key="3">
    <source>
        <dbReference type="Proteomes" id="UP000439903"/>
    </source>
</evidence>
<feature type="compositionally biased region" description="Low complexity" evidence="1">
    <location>
        <begin position="1"/>
        <end position="19"/>
    </location>
</feature>
<sequence length="75" mass="8094">MNHINNAQPQNNQAQRPPAIGGPQINQNAVQSTSIAFQRYCDLVEGGNPFSGLQGSVIPLQNTEFQTVLFEGLSP</sequence>
<dbReference type="AlphaFoldDB" id="A0A8H4EUU7"/>
<evidence type="ECO:0000256" key="1">
    <source>
        <dbReference type="SAM" id="MobiDB-lite"/>
    </source>
</evidence>
<organism evidence="2 3">
    <name type="scientific">Gigaspora margarita</name>
    <dbReference type="NCBI Taxonomy" id="4874"/>
    <lineage>
        <taxon>Eukaryota</taxon>
        <taxon>Fungi</taxon>
        <taxon>Fungi incertae sedis</taxon>
        <taxon>Mucoromycota</taxon>
        <taxon>Glomeromycotina</taxon>
        <taxon>Glomeromycetes</taxon>
        <taxon>Diversisporales</taxon>
        <taxon>Gigasporaceae</taxon>
        <taxon>Gigaspora</taxon>
    </lineage>
</organism>
<comment type="caution">
    <text evidence="2">The sequence shown here is derived from an EMBL/GenBank/DDBJ whole genome shotgun (WGS) entry which is preliminary data.</text>
</comment>